<evidence type="ECO:0000256" key="3">
    <source>
        <dbReference type="ARBA" id="ARBA00022801"/>
    </source>
</evidence>
<dbReference type="InterPro" id="IPR051607">
    <property type="entry name" value="Metallo-dep_hydrolases"/>
</dbReference>
<dbReference type="GO" id="GO:0050416">
    <property type="term" value="F:formimidoylglutamate deiminase activity"/>
    <property type="evidence" value="ECO:0007669"/>
    <property type="project" value="UniProtKB-EC"/>
</dbReference>
<gene>
    <name evidence="7" type="ORF">ACFSC7_17540</name>
</gene>
<sequence>MTVETFHARQALLAEGWAEDTRISVQDGIITGIESGVAPAEGDQRVDHLLPAMSNHHSHAFQRAMSGLAETRGSGTDTFWTWRDVMYRFALAMDPDQMEAVATQLYMEMLEAGFVQVGEFHYLHHDRDGRPYAEIGEMSERLVAAAEATGIGLTLLPSFYAHSTFGGLPPVEGQRRFICDPDGFARILERCRALAASRAGVNVGVAPHSLRAVTPAELEQVLAMADGAPVHMHVAEQIKEVDDCVAWSGLRPAEWLLQNAPLDDRWCFIHATHLTEAELEGLLAAGVHMGLCPITEGNLGDGISRSRAVFEQGGSFGIGTDSNVSISIPDELRQLEYSQRLTHHNRAVIARQGASTGRELYQGARAGGSAALGVSTDLGAGAPATFLAFDTAREPWLQRDRLMDRWIFGTALRPDGLWVRGRQVVRSGTHVERERIEPRFRATMTELMSVTGLI</sequence>
<protein>
    <submittedName>
        <fullName evidence="7">Formimidoylglutamate deiminase</fullName>
        <ecNumber evidence="7">3.5.3.13</ecNumber>
    </submittedName>
</protein>
<comment type="cofactor">
    <cofactor evidence="1">
        <name>Zn(2+)</name>
        <dbReference type="ChEBI" id="CHEBI:29105"/>
    </cofactor>
</comment>
<dbReference type="InterPro" id="IPR011059">
    <property type="entry name" value="Metal-dep_hydrolase_composite"/>
</dbReference>
<dbReference type="EMBL" id="JBHUFA010000015">
    <property type="protein sequence ID" value="MFD1697322.1"/>
    <property type="molecule type" value="Genomic_DNA"/>
</dbReference>
<dbReference type="Pfam" id="PF01979">
    <property type="entry name" value="Amidohydro_1"/>
    <property type="match status" value="1"/>
</dbReference>
<keyword evidence="2" id="KW-0479">Metal-binding</keyword>
<keyword evidence="4" id="KW-0862">Zinc</keyword>
<dbReference type="NCBIfam" id="NF006684">
    <property type="entry name" value="PRK09229.1-5"/>
    <property type="match status" value="1"/>
</dbReference>
<dbReference type="RefSeq" id="WP_149893568.1">
    <property type="nucleotide sequence ID" value="NZ_JBHUFA010000015.1"/>
</dbReference>
<dbReference type="NCBIfam" id="NF006683">
    <property type="entry name" value="PRK09229.1-4"/>
    <property type="match status" value="1"/>
</dbReference>
<dbReference type="Proteomes" id="UP001597327">
    <property type="component" value="Unassembled WGS sequence"/>
</dbReference>
<feature type="domain" description="Amidohydrolase-related" evidence="5">
    <location>
        <begin position="49"/>
        <end position="423"/>
    </location>
</feature>
<evidence type="ECO:0000256" key="2">
    <source>
        <dbReference type="ARBA" id="ARBA00022723"/>
    </source>
</evidence>
<dbReference type="InterPro" id="IPR032466">
    <property type="entry name" value="Metal_Hydrolase"/>
</dbReference>
<dbReference type="NCBIfam" id="TIGR02022">
    <property type="entry name" value="hutF"/>
    <property type="match status" value="1"/>
</dbReference>
<keyword evidence="8" id="KW-1185">Reference proteome</keyword>
<name>A0ABW4JZP8_9HYPH</name>
<dbReference type="Gene3D" id="3.20.20.140">
    <property type="entry name" value="Metal-dependent hydrolases"/>
    <property type="match status" value="1"/>
</dbReference>
<feature type="domain" description="Formimidoylglutamate deiminase N-terminal" evidence="6">
    <location>
        <begin position="6"/>
        <end position="45"/>
    </location>
</feature>
<dbReference type="Gene3D" id="2.30.40.10">
    <property type="entry name" value="Urease, subunit C, domain 1"/>
    <property type="match status" value="1"/>
</dbReference>
<evidence type="ECO:0000259" key="5">
    <source>
        <dbReference type="Pfam" id="PF01979"/>
    </source>
</evidence>
<dbReference type="PANTHER" id="PTHR11271:SF48">
    <property type="entry name" value="AMIDOHYDROLASE-RELATED DOMAIN-CONTAINING PROTEIN"/>
    <property type="match status" value="1"/>
</dbReference>
<dbReference type="NCBIfam" id="NF006681">
    <property type="entry name" value="PRK09229.1-2"/>
    <property type="match status" value="1"/>
</dbReference>
<dbReference type="Pfam" id="PF22429">
    <property type="entry name" value="HutF_N"/>
    <property type="match status" value="1"/>
</dbReference>
<dbReference type="EC" id="3.5.3.13" evidence="7"/>
<dbReference type="InterPro" id="IPR006680">
    <property type="entry name" value="Amidohydro-rel"/>
</dbReference>
<dbReference type="PANTHER" id="PTHR11271">
    <property type="entry name" value="GUANINE DEAMINASE"/>
    <property type="match status" value="1"/>
</dbReference>
<evidence type="ECO:0000313" key="8">
    <source>
        <dbReference type="Proteomes" id="UP001597327"/>
    </source>
</evidence>
<accession>A0ABW4JZP8</accession>
<evidence type="ECO:0000313" key="7">
    <source>
        <dbReference type="EMBL" id="MFD1697322.1"/>
    </source>
</evidence>
<dbReference type="InterPro" id="IPR010252">
    <property type="entry name" value="HutF"/>
</dbReference>
<dbReference type="InterPro" id="IPR055156">
    <property type="entry name" value="HutF-like_N"/>
</dbReference>
<dbReference type="SUPFAM" id="SSF51556">
    <property type="entry name" value="Metallo-dependent hydrolases"/>
    <property type="match status" value="1"/>
</dbReference>
<keyword evidence="3 7" id="KW-0378">Hydrolase</keyword>
<evidence type="ECO:0000256" key="4">
    <source>
        <dbReference type="ARBA" id="ARBA00022833"/>
    </source>
</evidence>
<organism evidence="7 8">
    <name type="scientific">Roseibium aestuarii</name>
    <dbReference type="NCBI Taxonomy" id="2600299"/>
    <lineage>
        <taxon>Bacteria</taxon>
        <taxon>Pseudomonadati</taxon>
        <taxon>Pseudomonadota</taxon>
        <taxon>Alphaproteobacteria</taxon>
        <taxon>Hyphomicrobiales</taxon>
        <taxon>Stappiaceae</taxon>
        <taxon>Roseibium</taxon>
    </lineage>
</organism>
<evidence type="ECO:0000256" key="1">
    <source>
        <dbReference type="ARBA" id="ARBA00001947"/>
    </source>
</evidence>
<comment type="caution">
    <text evidence="7">The sequence shown here is derived from an EMBL/GenBank/DDBJ whole genome shotgun (WGS) entry which is preliminary data.</text>
</comment>
<proteinExistence type="predicted"/>
<reference evidence="8" key="1">
    <citation type="journal article" date="2019" name="Int. J. Syst. Evol. Microbiol.">
        <title>The Global Catalogue of Microorganisms (GCM) 10K type strain sequencing project: providing services to taxonomists for standard genome sequencing and annotation.</title>
        <authorList>
            <consortium name="The Broad Institute Genomics Platform"/>
            <consortium name="The Broad Institute Genome Sequencing Center for Infectious Disease"/>
            <person name="Wu L."/>
            <person name="Ma J."/>
        </authorList>
    </citation>
    <scope>NUCLEOTIDE SEQUENCE [LARGE SCALE GENOMIC DNA]</scope>
    <source>
        <strain evidence="8">JCM 3369</strain>
    </source>
</reference>
<evidence type="ECO:0000259" key="6">
    <source>
        <dbReference type="Pfam" id="PF22429"/>
    </source>
</evidence>